<dbReference type="Proteomes" id="UP000256780">
    <property type="component" value="Chromosome CBM2587_b"/>
</dbReference>
<comment type="caution">
    <text evidence="1">The sequence shown here is derived from an EMBL/GenBank/DDBJ whole genome shotgun (WGS) entry which is preliminary data.</text>
</comment>
<name>A0A375CAY6_9BURK</name>
<accession>A0A375CAY6</accession>
<organism evidence="1">
    <name type="scientific">Cupriavidus taiwanensis</name>
    <dbReference type="NCBI Taxonomy" id="164546"/>
    <lineage>
        <taxon>Bacteria</taxon>
        <taxon>Pseudomonadati</taxon>
        <taxon>Pseudomonadota</taxon>
        <taxon>Betaproteobacteria</taxon>
        <taxon>Burkholderiales</taxon>
        <taxon>Burkholderiaceae</taxon>
        <taxon>Cupriavidus</taxon>
    </lineage>
</organism>
<evidence type="ECO:0000313" key="1">
    <source>
        <dbReference type="EMBL" id="SOY66900.1"/>
    </source>
</evidence>
<gene>
    <name evidence="1" type="ORF">CBM2587_B80177</name>
</gene>
<sequence length="29" mass="3435">MQVNLPAVTQNWLSNSLHTRVNIRRIILF</sequence>
<dbReference type="AlphaFoldDB" id="A0A375CAY6"/>
<dbReference type="EMBL" id="OFSQ01000037">
    <property type="protein sequence ID" value="SOY66900.1"/>
    <property type="molecule type" value="Genomic_DNA"/>
</dbReference>
<proteinExistence type="predicted"/>
<protein>
    <submittedName>
        <fullName evidence="1">Uncharacterized protein</fullName>
    </submittedName>
</protein>
<reference evidence="1" key="1">
    <citation type="submission" date="2018-01" db="EMBL/GenBank/DDBJ databases">
        <authorList>
            <person name="Clerissi C."/>
        </authorList>
    </citation>
    <scope>NUCLEOTIDE SEQUENCE</scope>
    <source>
        <strain evidence="1">Cupriavidus sp. LMG 19464</strain>
    </source>
</reference>